<keyword evidence="1" id="KW-0732">Signal</keyword>
<evidence type="ECO:0000313" key="2">
    <source>
        <dbReference type="EMBL" id="CAG8572348.1"/>
    </source>
</evidence>
<gene>
    <name evidence="2" type="ORF">POCULU_LOCUS6060</name>
</gene>
<feature type="signal peptide" evidence="1">
    <location>
        <begin position="1"/>
        <end position="23"/>
    </location>
</feature>
<evidence type="ECO:0000313" key="3">
    <source>
        <dbReference type="Proteomes" id="UP000789572"/>
    </source>
</evidence>
<organism evidence="2 3">
    <name type="scientific">Paraglomus occultum</name>
    <dbReference type="NCBI Taxonomy" id="144539"/>
    <lineage>
        <taxon>Eukaryota</taxon>
        <taxon>Fungi</taxon>
        <taxon>Fungi incertae sedis</taxon>
        <taxon>Mucoromycota</taxon>
        <taxon>Glomeromycotina</taxon>
        <taxon>Glomeromycetes</taxon>
        <taxon>Paraglomerales</taxon>
        <taxon>Paraglomeraceae</taxon>
        <taxon>Paraglomus</taxon>
    </lineage>
</organism>
<accession>A0A9N9BQ69</accession>
<dbReference type="EMBL" id="CAJVPJ010001041">
    <property type="protein sequence ID" value="CAG8572348.1"/>
    <property type="molecule type" value="Genomic_DNA"/>
</dbReference>
<keyword evidence="3" id="KW-1185">Reference proteome</keyword>
<evidence type="ECO:0000256" key="1">
    <source>
        <dbReference type="SAM" id="SignalP"/>
    </source>
</evidence>
<protein>
    <submittedName>
        <fullName evidence="2">3563_t:CDS:1</fullName>
    </submittedName>
</protein>
<dbReference type="Proteomes" id="UP000789572">
    <property type="component" value="Unassembled WGS sequence"/>
</dbReference>
<comment type="caution">
    <text evidence="2">The sequence shown here is derived from an EMBL/GenBank/DDBJ whole genome shotgun (WGS) entry which is preliminary data.</text>
</comment>
<dbReference type="AlphaFoldDB" id="A0A9N9BQ69"/>
<reference evidence="2" key="1">
    <citation type="submission" date="2021-06" db="EMBL/GenBank/DDBJ databases">
        <authorList>
            <person name="Kallberg Y."/>
            <person name="Tangrot J."/>
            <person name="Rosling A."/>
        </authorList>
    </citation>
    <scope>NUCLEOTIDE SEQUENCE</scope>
    <source>
        <strain evidence="2">IA702</strain>
    </source>
</reference>
<feature type="chain" id="PRO_5040222988" evidence="1">
    <location>
        <begin position="24"/>
        <end position="144"/>
    </location>
</feature>
<proteinExistence type="predicted"/>
<name>A0A9N9BQ69_9GLOM</name>
<sequence length="144" mass="15677">MSPKNSVLIFFFLALLLPLSLVAKPVARVNGDIAYSSFTKPNGYIQYSESSTKTTIAGKWNDGFTDPNWANYKILIVSASTVLYDLTPLFAGPKAVAMQNGGTAGWKFDITGHLLRKWNKQTILIKYKGATLGSTTINGLWVGA</sequence>